<feature type="domain" description="Nitrile hydratase alpha/Thiocyanate hydrolase gamma" evidence="2">
    <location>
        <begin position="15"/>
        <end position="89"/>
    </location>
</feature>
<accession>A0A2T1E1I2</accession>
<dbReference type="InterPro" id="IPR004232">
    <property type="entry name" value="CN_Hdrtase_a/SCN_Hdrlase_g"/>
</dbReference>
<reference evidence="3 4" key="2">
    <citation type="submission" date="2018-03" db="EMBL/GenBank/DDBJ databases">
        <title>The ancient ancestry and fast evolution of plastids.</title>
        <authorList>
            <person name="Moore K.R."/>
            <person name="Magnabosco C."/>
            <person name="Momper L."/>
            <person name="Gold D.A."/>
            <person name="Bosak T."/>
            <person name="Fournier G.P."/>
        </authorList>
    </citation>
    <scope>NUCLEOTIDE SEQUENCE [LARGE SCALE GENOMIC DNA]</scope>
    <source>
        <strain evidence="3 4">ULC18</strain>
    </source>
</reference>
<evidence type="ECO:0000313" key="4">
    <source>
        <dbReference type="Proteomes" id="UP000239576"/>
    </source>
</evidence>
<evidence type="ECO:0000313" key="3">
    <source>
        <dbReference type="EMBL" id="PSB26577.1"/>
    </source>
</evidence>
<dbReference type="Proteomes" id="UP000239576">
    <property type="component" value="Unassembled WGS sequence"/>
</dbReference>
<proteinExistence type="predicted"/>
<sequence length="94" mass="10245">MVESKAGQIFFVLPIKTLTETEHLEAAIDSGLPQRAIRANVILRAWRDRAYKAALLASPKSTLLAAGMPIPAATELTVLENSPEQLYLVLPPVH</sequence>
<evidence type="ECO:0000256" key="1">
    <source>
        <dbReference type="ARBA" id="ARBA00022723"/>
    </source>
</evidence>
<dbReference type="SUPFAM" id="SSF56209">
    <property type="entry name" value="Nitrile hydratase alpha chain"/>
    <property type="match status" value="1"/>
</dbReference>
<dbReference type="AlphaFoldDB" id="A0A2T1E1I2"/>
<dbReference type="GO" id="GO:0003824">
    <property type="term" value="F:catalytic activity"/>
    <property type="evidence" value="ECO:0007669"/>
    <property type="project" value="InterPro"/>
</dbReference>
<keyword evidence="1" id="KW-0479">Metal-binding</keyword>
<dbReference type="InterPro" id="IPR022513">
    <property type="entry name" value="TOMM_pelo"/>
</dbReference>
<dbReference type="GO" id="GO:0046914">
    <property type="term" value="F:transition metal ion binding"/>
    <property type="evidence" value="ECO:0007669"/>
    <property type="project" value="InterPro"/>
</dbReference>
<comment type="caution">
    <text evidence="3">The sequence shown here is derived from an EMBL/GenBank/DDBJ whole genome shotgun (WGS) entry which is preliminary data.</text>
</comment>
<dbReference type="EMBL" id="PVWK01000103">
    <property type="protein sequence ID" value="PSB26577.1"/>
    <property type="molecule type" value="Genomic_DNA"/>
</dbReference>
<organism evidence="3 4">
    <name type="scientific">Stenomitos frigidus ULC18</name>
    <dbReference type="NCBI Taxonomy" id="2107698"/>
    <lineage>
        <taxon>Bacteria</taxon>
        <taxon>Bacillati</taxon>
        <taxon>Cyanobacteriota</taxon>
        <taxon>Cyanophyceae</taxon>
        <taxon>Leptolyngbyales</taxon>
        <taxon>Leptolyngbyaceae</taxon>
        <taxon>Stenomitos</taxon>
    </lineage>
</organism>
<dbReference type="InterPro" id="IPR036648">
    <property type="entry name" value="CN_Hdrase_a/SCN_Hdrase_g_sf"/>
</dbReference>
<gene>
    <name evidence="3" type="ORF">C7B82_19350</name>
</gene>
<evidence type="ECO:0000259" key="2">
    <source>
        <dbReference type="Pfam" id="PF02979"/>
    </source>
</evidence>
<keyword evidence="4" id="KW-1185">Reference proteome</keyword>
<name>A0A2T1E1I2_9CYAN</name>
<protein>
    <recommendedName>
        <fullName evidence="2">Nitrile hydratase alpha/Thiocyanate hydrolase gamma domain-containing protein</fullName>
    </recommendedName>
</protein>
<dbReference type="Pfam" id="PF02979">
    <property type="entry name" value="NHase_alpha"/>
    <property type="match status" value="1"/>
</dbReference>
<reference evidence="4" key="1">
    <citation type="submission" date="2018-02" db="EMBL/GenBank/DDBJ databases">
        <authorList>
            <person name="Moore K."/>
            <person name="Momper L."/>
        </authorList>
    </citation>
    <scope>NUCLEOTIDE SEQUENCE [LARGE SCALE GENOMIC DNA]</scope>
    <source>
        <strain evidence="4">ULC18</strain>
    </source>
</reference>
<dbReference type="NCBIfam" id="TIGR03793">
    <property type="entry name" value="leader_NHLP"/>
    <property type="match status" value="1"/>
</dbReference>
<dbReference type="Gene3D" id="3.90.330.10">
    <property type="entry name" value="Nitrile hydratase alpha /Thiocyanate hydrolase gamma"/>
    <property type="match status" value="1"/>
</dbReference>